<sequence length="57" mass="6555">MQEIQNPRLSEGEAPTELQQERSDNLAFGQPQPTLSLHYKRKISVHTLISQEMCSMQ</sequence>
<protein>
    <submittedName>
        <fullName evidence="2">Uncharacterized protein</fullName>
    </submittedName>
</protein>
<dbReference type="AlphaFoldDB" id="W2P094"/>
<evidence type="ECO:0000313" key="2">
    <source>
        <dbReference type="EMBL" id="ETM54402.1"/>
    </source>
</evidence>
<gene>
    <name evidence="2" type="ORF">L914_02255</name>
</gene>
<dbReference type="EMBL" id="KI691021">
    <property type="protein sequence ID" value="ETM54402.1"/>
    <property type="molecule type" value="Genomic_DNA"/>
</dbReference>
<evidence type="ECO:0000256" key="1">
    <source>
        <dbReference type="SAM" id="MobiDB-lite"/>
    </source>
</evidence>
<organism evidence="2">
    <name type="scientific">Phytophthora nicotianae</name>
    <name type="common">Potato buckeye rot agent</name>
    <name type="synonym">Phytophthora parasitica</name>
    <dbReference type="NCBI Taxonomy" id="4792"/>
    <lineage>
        <taxon>Eukaryota</taxon>
        <taxon>Sar</taxon>
        <taxon>Stramenopiles</taxon>
        <taxon>Oomycota</taxon>
        <taxon>Peronosporomycetes</taxon>
        <taxon>Peronosporales</taxon>
        <taxon>Peronosporaceae</taxon>
        <taxon>Phytophthora</taxon>
    </lineage>
</organism>
<reference evidence="2" key="1">
    <citation type="submission" date="2013-11" db="EMBL/GenBank/DDBJ databases">
        <title>The Genome Sequence of Phytophthora parasitica IAC_01/95.</title>
        <authorList>
            <consortium name="The Broad Institute Genomics Platform"/>
            <person name="Russ C."/>
            <person name="Tyler B."/>
            <person name="Panabieres F."/>
            <person name="Shan W."/>
            <person name="Tripathy S."/>
            <person name="Grunwald N."/>
            <person name="Machado M."/>
            <person name="Johnson C.S."/>
            <person name="Arredondo F."/>
            <person name="Hong C."/>
            <person name="Coffey M."/>
            <person name="Young S.K."/>
            <person name="Zeng Q."/>
            <person name="Gargeya S."/>
            <person name="Fitzgerald M."/>
            <person name="Abouelleil A."/>
            <person name="Alvarado L."/>
            <person name="Chapman S.B."/>
            <person name="Gainer-Dewar J."/>
            <person name="Goldberg J."/>
            <person name="Griggs A."/>
            <person name="Gujja S."/>
            <person name="Hansen M."/>
            <person name="Howarth C."/>
            <person name="Imamovic A."/>
            <person name="Ireland A."/>
            <person name="Larimer J."/>
            <person name="McCowan C."/>
            <person name="Murphy C."/>
            <person name="Pearson M."/>
            <person name="Poon T.W."/>
            <person name="Priest M."/>
            <person name="Roberts A."/>
            <person name="Saif S."/>
            <person name="Shea T."/>
            <person name="Sykes S."/>
            <person name="Wortman J."/>
            <person name="Nusbaum C."/>
            <person name="Birren B."/>
        </authorList>
    </citation>
    <scope>NUCLEOTIDE SEQUENCE [LARGE SCALE GENOMIC DNA]</scope>
    <source>
        <strain evidence="2">IAC_01/95</strain>
    </source>
</reference>
<dbReference type="Proteomes" id="UP000054532">
    <property type="component" value="Unassembled WGS sequence"/>
</dbReference>
<name>W2P094_PHYNI</name>
<accession>W2P094</accession>
<proteinExistence type="predicted"/>
<feature type="region of interest" description="Disordered" evidence="1">
    <location>
        <begin position="1"/>
        <end position="33"/>
    </location>
</feature>